<dbReference type="Proteomes" id="UP001497444">
    <property type="component" value="Unassembled WGS sequence"/>
</dbReference>
<keyword evidence="1" id="KW-1133">Transmembrane helix</keyword>
<evidence type="ECO:0000313" key="3">
    <source>
        <dbReference type="Proteomes" id="UP001497444"/>
    </source>
</evidence>
<feature type="transmembrane region" description="Helical" evidence="1">
    <location>
        <begin position="20"/>
        <end position="42"/>
    </location>
</feature>
<organism evidence="2 3">
    <name type="scientific">Sphagnum jensenii</name>
    <dbReference type="NCBI Taxonomy" id="128206"/>
    <lineage>
        <taxon>Eukaryota</taxon>
        <taxon>Viridiplantae</taxon>
        <taxon>Streptophyta</taxon>
        <taxon>Embryophyta</taxon>
        <taxon>Bryophyta</taxon>
        <taxon>Sphagnophytina</taxon>
        <taxon>Sphagnopsida</taxon>
        <taxon>Sphagnales</taxon>
        <taxon>Sphagnaceae</taxon>
        <taxon>Sphagnum</taxon>
    </lineage>
</organism>
<accession>A0ABP0VGS6</accession>
<dbReference type="EMBL" id="CAXAQS010000771">
    <property type="protein sequence ID" value="CAK9253076.1"/>
    <property type="molecule type" value="Genomic_DNA"/>
</dbReference>
<protein>
    <submittedName>
        <fullName evidence="2">Uncharacterized protein</fullName>
    </submittedName>
</protein>
<keyword evidence="1" id="KW-0812">Transmembrane</keyword>
<keyword evidence="3" id="KW-1185">Reference proteome</keyword>
<comment type="caution">
    <text evidence="2">The sequence shown here is derived from an EMBL/GenBank/DDBJ whole genome shotgun (WGS) entry which is preliminary data.</text>
</comment>
<keyword evidence="1" id="KW-0472">Membrane</keyword>
<name>A0ABP0VGS6_9BRYO</name>
<reference evidence="2" key="1">
    <citation type="submission" date="2024-02" db="EMBL/GenBank/DDBJ databases">
        <authorList>
            <consortium name="ELIXIR-Norway"/>
            <consortium name="Elixir Norway"/>
        </authorList>
    </citation>
    <scope>NUCLEOTIDE SEQUENCE</scope>
</reference>
<evidence type="ECO:0000256" key="1">
    <source>
        <dbReference type="SAM" id="Phobius"/>
    </source>
</evidence>
<sequence length="108" mass="12055">MSIERPFLSSTRARSSASLFGQLFLVLLFGRSFLLFTDSFLIELFQGRRQFSEQSALVDARLESAVWGGEGIVVESDLLKAEQCLEMSQTGKRGDLVVAEEEALEFLT</sequence>
<proteinExistence type="predicted"/>
<gene>
    <name evidence="2" type="ORF">CSSPJE1EN1_LOCUS28454</name>
</gene>
<evidence type="ECO:0000313" key="2">
    <source>
        <dbReference type="EMBL" id="CAK9253076.1"/>
    </source>
</evidence>